<protein>
    <recommendedName>
        <fullName evidence="5">Integral membrane protein</fullName>
    </recommendedName>
</protein>
<keyword evidence="4" id="KW-1185">Reference proteome</keyword>
<feature type="transmembrane region" description="Helical" evidence="2">
    <location>
        <begin position="103"/>
        <end position="128"/>
    </location>
</feature>
<sequence length="171" mass="17414">MGLPPASPAPVPPTAPSSRSPRTALGALRLWEPRQWTAAAAFAVATAVVVGVPTAVVPTPFFGREVPVQWWNYPALASTALLSGLVLGTYLRPGTPAVSGGRLGSLGGVLSFFAVGCPVCNKIVLLLLGTGGALTYWAPLQPLLALASLALLAEAALRRLNGQVVCPAPSA</sequence>
<evidence type="ECO:0000313" key="3">
    <source>
        <dbReference type="EMBL" id="MBV7672054.1"/>
    </source>
</evidence>
<evidence type="ECO:0000313" key="4">
    <source>
        <dbReference type="Proteomes" id="UP000735541"/>
    </source>
</evidence>
<evidence type="ECO:0008006" key="5">
    <source>
        <dbReference type="Google" id="ProtNLM"/>
    </source>
</evidence>
<reference evidence="3 4" key="1">
    <citation type="submission" date="2021-07" db="EMBL/GenBank/DDBJ databases">
        <title>Sequencing Streptomyces halstedii LGO-A4 genome an citrus endophytic actinomycete.</title>
        <authorList>
            <person name="Samborskyy M."/>
            <person name="Scott N."/>
            <person name="Deglau R."/>
            <person name="Dickens S."/>
            <person name="Oliveira L.G."/>
        </authorList>
    </citation>
    <scope>NUCLEOTIDE SEQUENCE [LARGE SCALE GENOMIC DNA]</scope>
    <source>
        <strain evidence="3 4">LGO-A4</strain>
    </source>
</reference>
<keyword evidence="2" id="KW-0472">Membrane</keyword>
<keyword evidence="2" id="KW-0812">Transmembrane</keyword>
<dbReference type="RefSeq" id="WP_228870800.1">
    <property type="nucleotide sequence ID" value="NZ_JAHUVW010000001.1"/>
</dbReference>
<evidence type="ECO:0000256" key="2">
    <source>
        <dbReference type="SAM" id="Phobius"/>
    </source>
</evidence>
<feature type="transmembrane region" description="Helical" evidence="2">
    <location>
        <begin position="36"/>
        <end position="58"/>
    </location>
</feature>
<keyword evidence="2" id="KW-1133">Transmembrane helix</keyword>
<comment type="caution">
    <text evidence="3">The sequence shown here is derived from an EMBL/GenBank/DDBJ whole genome shotgun (WGS) entry which is preliminary data.</text>
</comment>
<proteinExistence type="predicted"/>
<feature type="region of interest" description="Disordered" evidence="1">
    <location>
        <begin position="1"/>
        <end position="21"/>
    </location>
</feature>
<accession>A0ABS6TVL1</accession>
<dbReference type="Proteomes" id="UP000735541">
    <property type="component" value="Unassembled WGS sequence"/>
</dbReference>
<dbReference type="EMBL" id="JAHUVW010000001">
    <property type="protein sequence ID" value="MBV7672054.1"/>
    <property type="molecule type" value="Genomic_DNA"/>
</dbReference>
<feature type="compositionally biased region" description="Pro residues" evidence="1">
    <location>
        <begin position="1"/>
        <end position="15"/>
    </location>
</feature>
<gene>
    <name evidence="3" type="ORF">STHAL_21610</name>
</gene>
<evidence type="ECO:0000256" key="1">
    <source>
        <dbReference type="SAM" id="MobiDB-lite"/>
    </source>
</evidence>
<name>A0ABS6TVL1_STRHA</name>
<organism evidence="3 4">
    <name type="scientific">Streptomyces halstedii</name>
    <dbReference type="NCBI Taxonomy" id="1944"/>
    <lineage>
        <taxon>Bacteria</taxon>
        <taxon>Bacillati</taxon>
        <taxon>Actinomycetota</taxon>
        <taxon>Actinomycetes</taxon>
        <taxon>Kitasatosporales</taxon>
        <taxon>Streptomycetaceae</taxon>
        <taxon>Streptomyces</taxon>
    </lineage>
</organism>
<feature type="transmembrane region" description="Helical" evidence="2">
    <location>
        <begin position="70"/>
        <end position="91"/>
    </location>
</feature>